<protein>
    <submittedName>
        <fullName evidence="3">Uncharacterized protein</fullName>
    </submittedName>
</protein>
<evidence type="ECO:0000313" key="3">
    <source>
        <dbReference type="EMBL" id="KIY69319.1"/>
    </source>
</evidence>
<dbReference type="Proteomes" id="UP000054007">
    <property type="component" value="Unassembled WGS sequence"/>
</dbReference>
<dbReference type="OrthoDB" id="3260758at2759"/>
<evidence type="ECO:0000256" key="1">
    <source>
        <dbReference type="SAM" id="MobiDB-lite"/>
    </source>
</evidence>
<evidence type="ECO:0000313" key="4">
    <source>
        <dbReference type="Proteomes" id="UP000054007"/>
    </source>
</evidence>
<reference evidence="3 4" key="1">
    <citation type="journal article" date="2015" name="Fungal Genet. Biol.">
        <title>Evolution of novel wood decay mechanisms in Agaricales revealed by the genome sequences of Fistulina hepatica and Cylindrobasidium torrendii.</title>
        <authorList>
            <person name="Floudas D."/>
            <person name="Held B.W."/>
            <person name="Riley R."/>
            <person name="Nagy L.G."/>
            <person name="Koehler G."/>
            <person name="Ransdell A.S."/>
            <person name="Younus H."/>
            <person name="Chow J."/>
            <person name="Chiniquy J."/>
            <person name="Lipzen A."/>
            <person name="Tritt A."/>
            <person name="Sun H."/>
            <person name="Haridas S."/>
            <person name="LaButti K."/>
            <person name="Ohm R.A."/>
            <person name="Kues U."/>
            <person name="Blanchette R.A."/>
            <person name="Grigoriev I.V."/>
            <person name="Minto R.E."/>
            <person name="Hibbett D.S."/>
        </authorList>
    </citation>
    <scope>NUCLEOTIDE SEQUENCE [LARGE SCALE GENOMIC DNA]</scope>
    <source>
        <strain evidence="3 4">FP15055 ss-10</strain>
    </source>
</reference>
<dbReference type="EMBL" id="KN880486">
    <property type="protein sequence ID" value="KIY69319.1"/>
    <property type="molecule type" value="Genomic_DNA"/>
</dbReference>
<feature type="region of interest" description="Disordered" evidence="1">
    <location>
        <begin position="73"/>
        <end position="134"/>
    </location>
</feature>
<keyword evidence="2" id="KW-0472">Membrane</keyword>
<dbReference type="AlphaFoldDB" id="A0A0D7BGW4"/>
<keyword evidence="4" id="KW-1185">Reference proteome</keyword>
<organism evidence="3 4">
    <name type="scientific">Cylindrobasidium torrendii FP15055 ss-10</name>
    <dbReference type="NCBI Taxonomy" id="1314674"/>
    <lineage>
        <taxon>Eukaryota</taxon>
        <taxon>Fungi</taxon>
        <taxon>Dikarya</taxon>
        <taxon>Basidiomycota</taxon>
        <taxon>Agaricomycotina</taxon>
        <taxon>Agaricomycetes</taxon>
        <taxon>Agaricomycetidae</taxon>
        <taxon>Agaricales</taxon>
        <taxon>Marasmiineae</taxon>
        <taxon>Physalacriaceae</taxon>
        <taxon>Cylindrobasidium</taxon>
    </lineage>
</organism>
<keyword evidence="2" id="KW-0812">Transmembrane</keyword>
<gene>
    <name evidence="3" type="ORF">CYLTODRAFT_372904</name>
</gene>
<feature type="transmembrane region" description="Helical" evidence="2">
    <location>
        <begin position="15"/>
        <end position="32"/>
    </location>
</feature>
<keyword evidence="2" id="KW-1133">Transmembrane helix</keyword>
<name>A0A0D7BGW4_9AGAR</name>
<sequence>MSRKAQAPPADDLPSLLWIFIPGAVLVAGYFARKWYLAHKLRTTGIGKGAPGFQTNVRRVRVTADVAARIQRGEQVSPDEIAASIARAQREDESAANSTSTSAKSPPTPPPEPENEWLPQNLSSGKKQPKRRKK</sequence>
<proteinExistence type="predicted"/>
<feature type="compositionally biased region" description="Low complexity" evidence="1">
    <location>
        <begin position="95"/>
        <end position="105"/>
    </location>
</feature>
<accession>A0A0D7BGW4</accession>
<evidence type="ECO:0000256" key="2">
    <source>
        <dbReference type="SAM" id="Phobius"/>
    </source>
</evidence>